<gene>
    <name evidence="1" type="ORF">Sradi_7264000</name>
</gene>
<reference evidence="1" key="1">
    <citation type="submission" date="2020-06" db="EMBL/GenBank/DDBJ databases">
        <authorList>
            <person name="Li T."/>
            <person name="Hu X."/>
            <person name="Zhang T."/>
            <person name="Song X."/>
            <person name="Zhang H."/>
            <person name="Dai N."/>
            <person name="Sheng W."/>
            <person name="Hou X."/>
            <person name="Wei L."/>
        </authorList>
    </citation>
    <scope>NUCLEOTIDE SEQUENCE</scope>
    <source>
        <strain evidence="1">G02</strain>
        <tissue evidence="1">Leaf</tissue>
    </source>
</reference>
<sequence length="59" mass="6622">MRRQERVSVREYFGKSVPWTVREVLRQILISISLIISSLASSKGNAPLYTGKLAVSSNQ</sequence>
<organism evidence="1">
    <name type="scientific">Sesamum radiatum</name>
    <name type="common">Black benniseed</name>
    <dbReference type="NCBI Taxonomy" id="300843"/>
    <lineage>
        <taxon>Eukaryota</taxon>
        <taxon>Viridiplantae</taxon>
        <taxon>Streptophyta</taxon>
        <taxon>Embryophyta</taxon>
        <taxon>Tracheophyta</taxon>
        <taxon>Spermatophyta</taxon>
        <taxon>Magnoliopsida</taxon>
        <taxon>eudicotyledons</taxon>
        <taxon>Gunneridae</taxon>
        <taxon>Pentapetalae</taxon>
        <taxon>asterids</taxon>
        <taxon>lamiids</taxon>
        <taxon>Lamiales</taxon>
        <taxon>Pedaliaceae</taxon>
        <taxon>Sesamum</taxon>
    </lineage>
</organism>
<reference evidence="1" key="2">
    <citation type="journal article" date="2024" name="Plant">
        <title>Genomic evolution and insights into agronomic trait innovations of Sesamum species.</title>
        <authorList>
            <person name="Miao H."/>
            <person name="Wang L."/>
            <person name="Qu L."/>
            <person name="Liu H."/>
            <person name="Sun Y."/>
            <person name="Le M."/>
            <person name="Wang Q."/>
            <person name="Wei S."/>
            <person name="Zheng Y."/>
            <person name="Lin W."/>
            <person name="Duan Y."/>
            <person name="Cao H."/>
            <person name="Xiong S."/>
            <person name="Wang X."/>
            <person name="Wei L."/>
            <person name="Li C."/>
            <person name="Ma Q."/>
            <person name="Ju M."/>
            <person name="Zhao R."/>
            <person name="Li G."/>
            <person name="Mu C."/>
            <person name="Tian Q."/>
            <person name="Mei H."/>
            <person name="Zhang T."/>
            <person name="Gao T."/>
            <person name="Zhang H."/>
        </authorList>
    </citation>
    <scope>NUCLEOTIDE SEQUENCE</scope>
    <source>
        <strain evidence="1">G02</strain>
    </source>
</reference>
<comment type="caution">
    <text evidence="1">The sequence shown here is derived from an EMBL/GenBank/DDBJ whole genome shotgun (WGS) entry which is preliminary data.</text>
</comment>
<accession>A0AAW2IJQ9</accession>
<proteinExistence type="predicted"/>
<dbReference type="EMBL" id="JACGWJ010001452">
    <property type="protein sequence ID" value="KAL0282346.1"/>
    <property type="molecule type" value="Genomic_DNA"/>
</dbReference>
<dbReference type="AlphaFoldDB" id="A0AAW2IJQ9"/>
<protein>
    <submittedName>
        <fullName evidence="1">Uncharacterized protein</fullName>
    </submittedName>
</protein>
<evidence type="ECO:0000313" key="1">
    <source>
        <dbReference type="EMBL" id="KAL0282346.1"/>
    </source>
</evidence>
<name>A0AAW2IJQ9_SESRA</name>